<feature type="domain" description="HMA" evidence="16">
    <location>
        <begin position="125"/>
        <end position="191"/>
    </location>
</feature>
<evidence type="ECO:0000256" key="11">
    <source>
        <dbReference type="ARBA" id="ARBA00022989"/>
    </source>
</evidence>
<evidence type="ECO:0000256" key="14">
    <source>
        <dbReference type="ARBA" id="ARBA00045720"/>
    </source>
</evidence>
<dbReference type="GO" id="GO:0005886">
    <property type="term" value="C:plasma membrane"/>
    <property type="evidence" value="ECO:0007669"/>
    <property type="project" value="UniProtKB-SubCell"/>
</dbReference>
<evidence type="ECO:0000256" key="5">
    <source>
        <dbReference type="ARBA" id="ARBA00022466"/>
    </source>
</evidence>
<evidence type="ECO:0000256" key="1">
    <source>
        <dbReference type="ARBA" id="ARBA00004429"/>
    </source>
</evidence>
<dbReference type="PROSITE" id="PS50846">
    <property type="entry name" value="HMA_2"/>
    <property type="match status" value="1"/>
</dbReference>
<keyword evidence="7" id="KW-0997">Cell inner membrane</keyword>
<keyword evidence="5" id="KW-0475">Mercuric resistance</keyword>
<sequence length="196" mass="21088">MKLAGLTGLLTAFVSSLCCTAPLLTLLVGATGSAGGWAWLEPLRPYSIALTVGALGWAWYEQLKPKKTMACNCETKKTAFWQTKPFLGLMTGMALLLLAFPSYSNWLYQDKNQATVQPAQKGSGQVAYVTIKGMSCEGCEQHIKQEVTKIKGVSAVDVSYQKGAATVKYDSKKTSLADIKKAVDATGYKVTSTKTL</sequence>
<dbReference type="NCBIfam" id="NF033556">
    <property type="entry name" value="MerTP_fusion"/>
    <property type="match status" value="1"/>
</dbReference>
<dbReference type="AlphaFoldDB" id="D2QV66"/>
<proteinExistence type="inferred from homology"/>
<dbReference type="RefSeq" id="WP_012931180.1">
    <property type="nucleotide sequence ID" value="NC_013731.1"/>
</dbReference>
<evidence type="ECO:0000256" key="3">
    <source>
        <dbReference type="ARBA" id="ARBA00017053"/>
    </source>
</evidence>
<feature type="transmembrane region" description="Helical" evidence="15">
    <location>
        <begin position="86"/>
        <end position="108"/>
    </location>
</feature>
<name>D2QV66_SPILD</name>
<dbReference type="InterPro" id="IPR001802">
    <property type="entry name" value="MerP/CopZ"/>
</dbReference>
<evidence type="ECO:0000256" key="4">
    <source>
        <dbReference type="ARBA" id="ARBA00022448"/>
    </source>
</evidence>
<dbReference type="Gene3D" id="1.10.287.910">
    <property type="entry name" value="bacterial mercury transporter, merf"/>
    <property type="match status" value="1"/>
</dbReference>
<dbReference type="InterPro" id="IPR006121">
    <property type="entry name" value="HMA_dom"/>
</dbReference>
<dbReference type="PANTHER" id="PTHR46594:SF4">
    <property type="entry name" value="P-TYPE CATION-TRANSPORTING ATPASE"/>
    <property type="match status" value="1"/>
</dbReference>
<keyword evidence="8 15" id="KW-0812">Transmembrane</keyword>
<dbReference type="KEGG" id="sli:Slin_6742"/>
<dbReference type="SUPFAM" id="SSF55008">
    <property type="entry name" value="HMA, heavy metal-associated domain"/>
    <property type="match status" value="1"/>
</dbReference>
<protein>
    <recommendedName>
        <fullName evidence="3">Mercuric transport protein MerT</fullName>
    </recommendedName>
    <alternativeName>
        <fullName evidence="13">Mercury ion transport protein</fullName>
    </alternativeName>
</protein>
<evidence type="ECO:0000256" key="2">
    <source>
        <dbReference type="ARBA" id="ARBA00008224"/>
    </source>
</evidence>
<dbReference type="CDD" id="cd00371">
    <property type="entry name" value="HMA"/>
    <property type="match status" value="1"/>
</dbReference>
<dbReference type="PANTHER" id="PTHR46594">
    <property type="entry name" value="P-TYPE CATION-TRANSPORTING ATPASE"/>
    <property type="match status" value="1"/>
</dbReference>
<evidence type="ECO:0000256" key="12">
    <source>
        <dbReference type="ARBA" id="ARBA00023136"/>
    </source>
</evidence>
<dbReference type="GO" id="GO:0015097">
    <property type="term" value="F:mercury ion transmembrane transporter activity"/>
    <property type="evidence" value="ECO:0007669"/>
    <property type="project" value="InterPro"/>
</dbReference>
<evidence type="ECO:0000256" key="15">
    <source>
        <dbReference type="SAM" id="Phobius"/>
    </source>
</evidence>
<comment type="function">
    <text evidence="14">Involved in mercury resistance. Probably transfers a mercuric ion from the periplasmic Hg(2+)-binding protein MerP to the cytoplasmic mercuric reductase MerA.</text>
</comment>
<accession>D2QV66</accession>
<reference evidence="17 18" key="1">
    <citation type="journal article" date="2010" name="Stand. Genomic Sci.">
        <title>Complete genome sequence of Spirosoma linguale type strain (1).</title>
        <authorList>
            <person name="Lail K."/>
            <person name="Sikorski J."/>
            <person name="Saunders E."/>
            <person name="Lapidus A."/>
            <person name="Glavina Del Rio T."/>
            <person name="Copeland A."/>
            <person name="Tice H."/>
            <person name="Cheng J.-F."/>
            <person name="Lucas S."/>
            <person name="Nolan M."/>
            <person name="Bruce D."/>
            <person name="Goodwin L."/>
            <person name="Pitluck S."/>
            <person name="Ivanova N."/>
            <person name="Mavromatis K."/>
            <person name="Ovchinnikova G."/>
            <person name="Pati A."/>
            <person name="Chen A."/>
            <person name="Palaniappan K."/>
            <person name="Land M."/>
            <person name="Hauser L."/>
            <person name="Chang Y.-J."/>
            <person name="Jeffries C.D."/>
            <person name="Chain P."/>
            <person name="Brettin T."/>
            <person name="Detter J.C."/>
            <person name="Schuetze A."/>
            <person name="Rohde M."/>
            <person name="Tindall B.J."/>
            <person name="Goeker M."/>
            <person name="Bristow J."/>
            <person name="Eisen J.A."/>
            <person name="Markowitz V."/>
            <person name="Hugenholtz P."/>
            <person name="Kyrpides N.C."/>
            <person name="Klenk H.-P."/>
            <person name="Chen F."/>
        </authorList>
    </citation>
    <scope>NUCLEOTIDE SEQUENCE [LARGE SCALE GENOMIC DNA]</scope>
    <source>
        <strain evidence="18">ATCC 33905 / DSM 74 / LMG 10896 / Claus 1</strain>
    </source>
</reference>
<gene>
    <name evidence="17" type="ordered locus">Slin_6742</name>
</gene>
<evidence type="ECO:0000256" key="7">
    <source>
        <dbReference type="ARBA" id="ARBA00022519"/>
    </source>
</evidence>
<comment type="similarity">
    <text evidence="2">Belongs to the MerT family.</text>
</comment>
<keyword evidence="12 15" id="KW-0472">Membrane</keyword>
<geneLocation type="plasmid" evidence="17 18">
    <name>pSLIN01</name>
</geneLocation>
<dbReference type="PROSITE" id="PS01047">
    <property type="entry name" value="HMA_1"/>
    <property type="match status" value="1"/>
</dbReference>
<dbReference type="InterPro" id="IPR017969">
    <property type="entry name" value="Heavy-metal-associated_CS"/>
</dbReference>
<dbReference type="Proteomes" id="UP000002028">
    <property type="component" value="Plasmid pSLIN01"/>
</dbReference>
<evidence type="ECO:0000256" key="6">
    <source>
        <dbReference type="ARBA" id="ARBA00022475"/>
    </source>
</evidence>
<evidence type="ECO:0000313" key="17">
    <source>
        <dbReference type="EMBL" id="ADB42698.1"/>
    </source>
</evidence>
<evidence type="ECO:0000313" key="18">
    <source>
        <dbReference type="Proteomes" id="UP000002028"/>
    </source>
</evidence>
<dbReference type="EMBL" id="CP001770">
    <property type="protein sequence ID" value="ADB42698.1"/>
    <property type="molecule type" value="Genomic_DNA"/>
</dbReference>
<evidence type="ECO:0000256" key="8">
    <source>
        <dbReference type="ARBA" id="ARBA00022692"/>
    </source>
</evidence>
<keyword evidence="6" id="KW-1003">Cell membrane</keyword>
<keyword evidence="4" id="KW-0813">Transport</keyword>
<keyword evidence="10" id="KW-0476">Mercury</keyword>
<organism evidence="17 18">
    <name type="scientific">Spirosoma linguale (strain ATCC 33905 / DSM 74 / LMG 10896 / Claus 1)</name>
    <dbReference type="NCBI Taxonomy" id="504472"/>
    <lineage>
        <taxon>Bacteria</taxon>
        <taxon>Pseudomonadati</taxon>
        <taxon>Bacteroidota</taxon>
        <taxon>Cytophagia</taxon>
        <taxon>Cytophagales</taxon>
        <taxon>Cytophagaceae</taxon>
        <taxon>Spirosoma</taxon>
    </lineage>
</organism>
<comment type="subcellular location">
    <subcellularLocation>
        <location evidence="1">Cell inner membrane</location>
        <topology evidence="1">Multi-pass membrane protein</topology>
    </subcellularLocation>
</comment>
<keyword evidence="17" id="KW-0614">Plasmid</keyword>
<dbReference type="PRINTS" id="PR00946">
    <property type="entry name" value="HGSCAVENGER"/>
</dbReference>
<evidence type="ECO:0000259" key="16">
    <source>
        <dbReference type="PROSITE" id="PS50846"/>
    </source>
</evidence>
<dbReference type="HOGENOM" id="CLU_118124_0_0_10"/>
<dbReference type="TCDB" id="1.A.72.3.4">
    <property type="family name" value="the mercuric ion pore (mer) superfamily"/>
</dbReference>
<dbReference type="InterPro" id="IPR036163">
    <property type="entry name" value="HMA_dom_sf"/>
</dbReference>
<keyword evidence="9" id="KW-0479">Metal-binding</keyword>
<keyword evidence="18" id="KW-1185">Reference proteome</keyword>
<dbReference type="Pfam" id="PF00403">
    <property type="entry name" value="HMA"/>
    <property type="match status" value="1"/>
</dbReference>
<evidence type="ECO:0000256" key="13">
    <source>
        <dbReference type="ARBA" id="ARBA00030934"/>
    </source>
</evidence>
<evidence type="ECO:0000256" key="10">
    <source>
        <dbReference type="ARBA" id="ARBA00022914"/>
    </source>
</evidence>
<dbReference type="FunFam" id="3.30.70.100:FF:000001">
    <property type="entry name" value="ATPase copper transporting beta"/>
    <property type="match status" value="1"/>
</dbReference>
<keyword evidence="11 15" id="KW-1133">Transmembrane helix</keyword>
<dbReference type="Gene3D" id="3.30.70.100">
    <property type="match status" value="1"/>
</dbReference>
<dbReference type="Pfam" id="PF02411">
    <property type="entry name" value="MerT"/>
    <property type="match status" value="1"/>
</dbReference>
<evidence type="ECO:0000256" key="9">
    <source>
        <dbReference type="ARBA" id="ARBA00022723"/>
    </source>
</evidence>
<dbReference type="InterPro" id="IPR003457">
    <property type="entry name" value="Transprt_MerT"/>
</dbReference>
<dbReference type="GO" id="GO:0046872">
    <property type="term" value="F:metal ion binding"/>
    <property type="evidence" value="ECO:0007669"/>
    <property type="project" value="UniProtKB-KW"/>
</dbReference>